<evidence type="ECO:0000256" key="7">
    <source>
        <dbReference type="HAMAP-Rule" id="MF_00412"/>
    </source>
</evidence>
<comment type="catalytic activity">
    <reaction evidence="6 7">
        <text>L-glutamate 5-semialdehyde + phosphate + NADP(+) = L-glutamyl 5-phosphate + NADPH + H(+)</text>
        <dbReference type="Rhea" id="RHEA:19541"/>
        <dbReference type="ChEBI" id="CHEBI:15378"/>
        <dbReference type="ChEBI" id="CHEBI:43474"/>
        <dbReference type="ChEBI" id="CHEBI:57783"/>
        <dbReference type="ChEBI" id="CHEBI:58066"/>
        <dbReference type="ChEBI" id="CHEBI:58274"/>
        <dbReference type="ChEBI" id="CHEBI:58349"/>
        <dbReference type="EC" id="1.2.1.41"/>
    </reaction>
</comment>
<dbReference type="PIRSF" id="PIRSF000151">
    <property type="entry name" value="GPR"/>
    <property type="match status" value="1"/>
</dbReference>
<keyword evidence="2 7" id="KW-0028">Amino-acid biosynthesis</keyword>
<gene>
    <name evidence="7" type="primary">proA</name>
    <name evidence="9" type="ORF">SAMN04488137_4456</name>
</gene>
<dbReference type="FunFam" id="3.40.309.10:FF:000006">
    <property type="entry name" value="Gamma-glutamyl phosphate reductase"/>
    <property type="match status" value="1"/>
</dbReference>
<accession>A0A1H0BBR2</accession>
<keyword evidence="5 7" id="KW-0560">Oxidoreductase</keyword>
<evidence type="ECO:0000256" key="4">
    <source>
        <dbReference type="ARBA" id="ARBA00022857"/>
    </source>
</evidence>
<dbReference type="Pfam" id="PF00171">
    <property type="entry name" value="Aldedh"/>
    <property type="match status" value="1"/>
</dbReference>
<dbReference type="GO" id="GO:0050661">
    <property type="term" value="F:NADP binding"/>
    <property type="evidence" value="ECO:0007669"/>
    <property type="project" value="InterPro"/>
</dbReference>
<keyword evidence="7" id="KW-0963">Cytoplasm</keyword>
<comment type="pathway">
    <text evidence="1 7">Amino-acid biosynthesis; L-proline biosynthesis; L-glutamate 5-semialdehyde from L-glutamate: step 2/2.</text>
</comment>
<keyword evidence="10" id="KW-1185">Reference proteome</keyword>
<dbReference type="GO" id="GO:0005737">
    <property type="term" value="C:cytoplasm"/>
    <property type="evidence" value="ECO:0007669"/>
    <property type="project" value="UniProtKB-SubCell"/>
</dbReference>
<evidence type="ECO:0000256" key="6">
    <source>
        <dbReference type="ARBA" id="ARBA00049024"/>
    </source>
</evidence>
<name>A0A1H0BBR2_9BACL</name>
<evidence type="ECO:0000256" key="5">
    <source>
        <dbReference type="ARBA" id="ARBA00023002"/>
    </source>
</evidence>
<organism evidence="9 10">
    <name type="scientific">Fictibacillus solisalsi</name>
    <dbReference type="NCBI Taxonomy" id="459525"/>
    <lineage>
        <taxon>Bacteria</taxon>
        <taxon>Bacillati</taxon>
        <taxon>Bacillota</taxon>
        <taxon>Bacilli</taxon>
        <taxon>Bacillales</taxon>
        <taxon>Fictibacillaceae</taxon>
        <taxon>Fictibacillus</taxon>
    </lineage>
</organism>
<dbReference type="InterPro" id="IPR016163">
    <property type="entry name" value="Ald_DH_C"/>
</dbReference>
<dbReference type="InterPro" id="IPR016162">
    <property type="entry name" value="Ald_DH_N"/>
</dbReference>
<feature type="domain" description="Aldehyde dehydrogenase" evidence="8">
    <location>
        <begin position="10"/>
        <end position="285"/>
    </location>
</feature>
<dbReference type="InterPro" id="IPR012134">
    <property type="entry name" value="Glu-5-SA_DH"/>
</dbReference>
<dbReference type="NCBIfam" id="NF001221">
    <property type="entry name" value="PRK00197.1"/>
    <property type="match status" value="1"/>
</dbReference>
<dbReference type="HAMAP" id="MF_00412">
    <property type="entry name" value="ProA"/>
    <property type="match status" value="1"/>
</dbReference>
<dbReference type="Gene3D" id="3.40.605.10">
    <property type="entry name" value="Aldehyde Dehydrogenase, Chain A, domain 1"/>
    <property type="match status" value="1"/>
</dbReference>
<dbReference type="Gene3D" id="3.40.309.10">
    <property type="entry name" value="Aldehyde Dehydrogenase, Chain A, domain 2"/>
    <property type="match status" value="1"/>
</dbReference>
<keyword evidence="3 7" id="KW-0641">Proline biosynthesis</keyword>
<dbReference type="NCBIfam" id="TIGR00407">
    <property type="entry name" value="proA"/>
    <property type="match status" value="1"/>
</dbReference>
<dbReference type="Proteomes" id="UP000199544">
    <property type="component" value="Unassembled WGS sequence"/>
</dbReference>
<protein>
    <recommendedName>
        <fullName evidence="7">Gamma-glutamyl phosphate reductase</fullName>
        <shortName evidence="7">GPR</shortName>
        <ecNumber evidence="7">1.2.1.41</ecNumber>
    </recommendedName>
    <alternativeName>
        <fullName evidence="7">Glutamate-5-semialdehyde dehydrogenase</fullName>
    </alternativeName>
    <alternativeName>
        <fullName evidence="7">Glutamyl-gamma-semialdehyde dehydrogenase</fullName>
        <shortName evidence="7">GSA dehydrogenase</shortName>
    </alternativeName>
</protein>
<dbReference type="InterPro" id="IPR020593">
    <property type="entry name" value="G-glutamylP_reductase_CS"/>
</dbReference>
<dbReference type="CDD" id="cd07079">
    <property type="entry name" value="ALDH_F18-19_ProA-GPR"/>
    <property type="match status" value="1"/>
</dbReference>
<dbReference type="PROSITE" id="PS01223">
    <property type="entry name" value="PROA"/>
    <property type="match status" value="1"/>
</dbReference>
<reference evidence="10" key="1">
    <citation type="submission" date="2016-10" db="EMBL/GenBank/DDBJ databases">
        <authorList>
            <person name="Varghese N."/>
            <person name="Submissions S."/>
        </authorList>
    </citation>
    <scope>NUCLEOTIDE SEQUENCE [LARGE SCALE GENOMIC DNA]</scope>
    <source>
        <strain evidence="10">CGMCC 1.6854</strain>
    </source>
</reference>
<dbReference type="OrthoDB" id="9809970at2"/>
<dbReference type="InterPro" id="IPR015590">
    <property type="entry name" value="Aldehyde_DH_dom"/>
</dbReference>
<dbReference type="RefSeq" id="WP_090238328.1">
    <property type="nucleotide sequence ID" value="NZ_FNHW01000004.1"/>
</dbReference>
<dbReference type="PANTHER" id="PTHR11063:SF8">
    <property type="entry name" value="DELTA-1-PYRROLINE-5-CARBOXYLATE SYNTHASE"/>
    <property type="match status" value="1"/>
</dbReference>
<dbReference type="GO" id="GO:0004350">
    <property type="term" value="F:glutamate-5-semialdehyde dehydrogenase activity"/>
    <property type="evidence" value="ECO:0007669"/>
    <property type="project" value="UniProtKB-UniRule"/>
</dbReference>
<comment type="function">
    <text evidence="7">Catalyzes the NADPH-dependent reduction of L-glutamate 5-phosphate into L-glutamate 5-semialdehyde and phosphate. The product spontaneously undergoes cyclization to form 1-pyrroline-5-carboxylate.</text>
</comment>
<dbReference type="EMBL" id="FNHW01000004">
    <property type="protein sequence ID" value="SDN43110.1"/>
    <property type="molecule type" value="Genomic_DNA"/>
</dbReference>
<evidence type="ECO:0000256" key="2">
    <source>
        <dbReference type="ARBA" id="ARBA00022605"/>
    </source>
</evidence>
<comment type="subcellular location">
    <subcellularLocation>
        <location evidence="7">Cytoplasm</location>
    </subcellularLocation>
</comment>
<comment type="similarity">
    <text evidence="7">Belongs to the gamma-glutamyl phosphate reductase family.</text>
</comment>
<keyword evidence="4 7" id="KW-0521">NADP</keyword>
<dbReference type="InterPro" id="IPR000965">
    <property type="entry name" value="GPR_dom"/>
</dbReference>
<dbReference type="UniPathway" id="UPA00098">
    <property type="reaction ID" value="UER00360"/>
</dbReference>
<evidence type="ECO:0000313" key="10">
    <source>
        <dbReference type="Proteomes" id="UP000199544"/>
    </source>
</evidence>
<proteinExistence type="inferred from homology"/>
<dbReference type="EC" id="1.2.1.41" evidence="7"/>
<evidence type="ECO:0000313" key="9">
    <source>
        <dbReference type="EMBL" id="SDN43110.1"/>
    </source>
</evidence>
<dbReference type="PANTHER" id="PTHR11063">
    <property type="entry name" value="GLUTAMATE SEMIALDEHYDE DEHYDROGENASE"/>
    <property type="match status" value="1"/>
</dbReference>
<dbReference type="InterPro" id="IPR016161">
    <property type="entry name" value="Ald_DH/histidinol_DH"/>
</dbReference>
<dbReference type="GO" id="GO:0055129">
    <property type="term" value="P:L-proline biosynthetic process"/>
    <property type="evidence" value="ECO:0007669"/>
    <property type="project" value="UniProtKB-UniRule"/>
</dbReference>
<evidence type="ECO:0000259" key="8">
    <source>
        <dbReference type="Pfam" id="PF00171"/>
    </source>
</evidence>
<evidence type="ECO:0000256" key="1">
    <source>
        <dbReference type="ARBA" id="ARBA00004985"/>
    </source>
</evidence>
<sequence length="423" mass="45873">MSTLEKEVTHIKVKEQAKAAQIASKTLAGLSEQEKNEALHILADELELQAAFILKENEKDLQNGREKDFTQAFMDRLSLSEKRIADFAEGLRQVAGQNDPIGEIVSQWTLDNGMKVEQKRVPLGVIGMIYEARPNVTVDATGLALKSGNAIVLKGGSSALNSNKAIIRVIQQALAKTKIPADAAQLIATTDRKASGELFTMKEHIDVLIPRGGGSLINTVVNEATVPVLETGVGNCHIYFDETADVNKALNILINAKTDRPAVCNAAETLIVHRKWLAANQQELELALKRQGITVHGDEHIVSCFSEAVPATQQDWAEEFLSLSIAIKTVDATDEAIEHIDRFGTKHSEAIVTEDAREAANFMNRVDAAAVYHNASTRFTDGSTLGFGAEIGISTQKLHARGPMGLPALTTTKYCMTGDGQIR</sequence>
<evidence type="ECO:0000256" key="3">
    <source>
        <dbReference type="ARBA" id="ARBA00022650"/>
    </source>
</evidence>
<dbReference type="STRING" id="459525.SAMN04488137_4456"/>
<dbReference type="AlphaFoldDB" id="A0A1H0BBR2"/>
<dbReference type="SUPFAM" id="SSF53720">
    <property type="entry name" value="ALDH-like"/>
    <property type="match status" value="1"/>
</dbReference>